<reference evidence="1 2" key="1">
    <citation type="submission" date="2018-11" db="EMBL/GenBank/DDBJ databases">
        <title>the genome of Mesorhizobium tamadayense DSM 28320.</title>
        <authorList>
            <person name="Gao J."/>
        </authorList>
    </citation>
    <scope>NUCLEOTIDE SEQUENCE [LARGE SCALE GENOMIC DNA]</scope>
    <source>
        <strain evidence="1 2">DSM 28320</strain>
    </source>
</reference>
<keyword evidence="2" id="KW-1185">Reference proteome</keyword>
<organism evidence="1 2">
    <name type="scientific">Mesorhizobium tamadayense</name>
    <dbReference type="NCBI Taxonomy" id="425306"/>
    <lineage>
        <taxon>Bacteria</taxon>
        <taxon>Pseudomonadati</taxon>
        <taxon>Pseudomonadota</taxon>
        <taxon>Alphaproteobacteria</taxon>
        <taxon>Hyphomicrobiales</taxon>
        <taxon>Phyllobacteriaceae</taxon>
        <taxon>Mesorhizobium</taxon>
    </lineage>
</organism>
<dbReference type="RefSeq" id="WP_125005146.1">
    <property type="nucleotide sequence ID" value="NZ_RQXT01000050.1"/>
</dbReference>
<sequence>MRSIKQSSRSGDACDAAAFAGSENYGSNNANQPTVAVDRTVTALITKINANVQKPLTQGADRNLFGNH</sequence>
<dbReference type="InterPro" id="IPR007771">
    <property type="entry name" value="DUF680"/>
</dbReference>
<dbReference type="Pfam" id="PF05079">
    <property type="entry name" value="DUF680"/>
    <property type="match status" value="1"/>
</dbReference>
<dbReference type="AlphaFoldDB" id="A0A3P3F4G7"/>
<dbReference type="EMBL" id="RQXT01000050">
    <property type="protein sequence ID" value="RRH93539.1"/>
    <property type="molecule type" value="Genomic_DNA"/>
</dbReference>
<accession>A0A3P3F4G7</accession>
<dbReference type="OrthoDB" id="8100397at2"/>
<comment type="caution">
    <text evidence="1">The sequence shown here is derived from an EMBL/GenBank/DDBJ whole genome shotgun (WGS) entry which is preliminary data.</text>
</comment>
<gene>
    <name evidence="1" type="ORF">EH240_29410</name>
</gene>
<name>A0A3P3F4G7_9HYPH</name>
<evidence type="ECO:0000313" key="2">
    <source>
        <dbReference type="Proteomes" id="UP000273786"/>
    </source>
</evidence>
<dbReference type="Proteomes" id="UP000273786">
    <property type="component" value="Unassembled WGS sequence"/>
</dbReference>
<evidence type="ECO:0000313" key="1">
    <source>
        <dbReference type="EMBL" id="RRH93539.1"/>
    </source>
</evidence>
<proteinExistence type="predicted"/>
<protein>
    <submittedName>
        <fullName evidence="1">DUF680 domain-containing protein</fullName>
    </submittedName>
</protein>